<comment type="caution">
    <text evidence="1">The sequence shown here is derived from an EMBL/GenBank/DDBJ whole genome shotgun (WGS) entry which is preliminary data.</text>
</comment>
<dbReference type="Proteomes" id="UP001049176">
    <property type="component" value="Chromosome 8"/>
</dbReference>
<keyword evidence="2" id="KW-1185">Reference proteome</keyword>
<protein>
    <submittedName>
        <fullName evidence="1">Uncharacterized protein</fullName>
    </submittedName>
</protein>
<reference evidence="1" key="1">
    <citation type="journal article" date="2021" name="Genome Biol. Evol.">
        <title>The assembled and annotated genome of the fairy-ring fungus Marasmius oreades.</title>
        <authorList>
            <person name="Hiltunen M."/>
            <person name="Ament-Velasquez S.L."/>
            <person name="Johannesson H."/>
        </authorList>
    </citation>
    <scope>NUCLEOTIDE SEQUENCE</scope>
    <source>
        <strain evidence="1">03SP1</strain>
    </source>
</reference>
<dbReference type="GeneID" id="66081916"/>
<proteinExistence type="predicted"/>
<evidence type="ECO:0000313" key="2">
    <source>
        <dbReference type="Proteomes" id="UP001049176"/>
    </source>
</evidence>
<name>A0A9P7RTF8_9AGAR</name>
<sequence>MVALLPRCDQHSVTPNLQRNEHSQQTLCRDGAAFNGHLDELCVWGKKNTLKEYQNGLLVKHFPFLLLKPLGKHPSSTGEVLAHFPHIDDWRFHIGDIIEHAGKEGIVCNQSAAGPIVQQCDVDASDGGPVSNSDTYIKQASMQVNIYSFRVLYIE</sequence>
<accession>A0A9P7RTF8</accession>
<dbReference type="AlphaFoldDB" id="A0A9P7RTF8"/>
<dbReference type="KEGG" id="more:E1B28_012841"/>
<dbReference type="EMBL" id="CM032188">
    <property type="protein sequence ID" value="KAG7088896.1"/>
    <property type="molecule type" value="Genomic_DNA"/>
</dbReference>
<organism evidence="1 2">
    <name type="scientific">Marasmius oreades</name>
    <name type="common">fairy-ring Marasmius</name>
    <dbReference type="NCBI Taxonomy" id="181124"/>
    <lineage>
        <taxon>Eukaryota</taxon>
        <taxon>Fungi</taxon>
        <taxon>Dikarya</taxon>
        <taxon>Basidiomycota</taxon>
        <taxon>Agaricomycotina</taxon>
        <taxon>Agaricomycetes</taxon>
        <taxon>Agaricomycetidae</taxon>
        <taxon>Agaricales</taxon>
        <taxon>Marasmiineae</taxon>
        <taxon>Marasmiaceae</taxon>
        <taxon>Marasmius</taxon>
    </lineage>
</organism>
<dbReference type="RefSeq" id="XP_043005367.1">
    <property type="nucleotide sequence ID" value="XM_043157997.1"/>
</dbReference>
<evidence type="ECO:0000313" key="1">
    <source>
        <dbReference type="EMBL" id="KAG7088896.1"/>
    </source>
</evidence>
<gene>
    <name evidence="1" type="ORF">E1B28_012841</name>
</gene>